<feature type="signal peptide" evidence="2">
    <location>
        <begin position="1"/>
        <end position="18"/>
    </location>
</feature>
<dbReference type="InterPro" id="IPR001925">
    <property type="entry name" value="Porin_Euk"/>
</dbReference>
<evidence type="ECO:0008006" key="4">
    <source>
        <dbReference type="Google" id="ProtNLM"/>
    </source>
</evidence>
<feature type="chain" id="PRO_5026663345" description="Legume lectin domain-containing protein" evidence="2">
    <location>
        <begin position="19"/>
        <end position="132"/>
    </location>
</feature>
<dbReference type="InterPro" id="IPR023614">
    <property type="entry name" value="Porin_dom_sf"/>
</dbReference>
<protein>
    <recommendedName>
        <fullName evidence="4">Legume lectin domain-containing protein</fullName>
    </recommendedName>
</protein>
<dbReference type="Gene3D" id="2.40.160.10">
    <property type="entry name" value="Porin"/>
    <property type="match status" value="1"/>
</dbReference>
<reference evidence="3" key="1">
    <citation type="submission" date="2019-03" db="EMBL/GenBank/DDBJ databases">
        <authorList>
            <person name="Mank J."/>
            <person name="Almeida P."/>
        </authorList>
    </citation>
    <scope>NUCLEOTIDE SEQUENCE</scope>
    <source>
        <strain evidence="3">78183</strain>
    </source>
</reference>
<dbReference type="PANTHER" id="PTHR11743">
    <property type="entry name" value="VOLTAGE-DEPENDENT ANION-SELECTIVE CHANNEL"/>
    <property type="match status" value="1"/>
</dbReference>
<comment type="similarity">
    <text evidence="1">Belongs to the eukaryotic mitochondrial porin (TC 1.B.8.1) family.</text>
</comment>
<dbReference type="AlphaFoldDB" id="A0A6N2LYE2"/>
<dbReference type="EMBL" id="CAADRP010001548">
    <property type="protein sequence ID" value="VFU40567.1"/>
    <property type="molecule type" value="Genomic_DNA"/>
</dbReference>
<organism evidence="3">
    <name type="scientific">Salix viminalis</name>
    <name type="common">Common osier</name>
    <name type="synonym">Basket willow</name>
    <dbReference type="NCBI Taxonomy" id="40686"/>
    <lineage>
        <taxon>Eukaryota</taxon>
        <taxon>Viridiplantae</taxon>
        <taxon>Streptophyta</taxon>
        <taxon>Embryophyta</taxon>
        <taxon>Tracheophyta</taxon>
        <taxon>Spermatophyta</taxon>
        <taxon>Magnoliopsida</taxon>
        <taxon>eudicotyledons</taxon>
        <taxon>Gunneridae</taxon>
        <taxon>Pentapetalae</taxon>
        <taxon>rosids</taxon>
        <taxon>fabids</taxon>
        <taxon>Malpighiales</taxon>
        <taxon>Salicaceae</taxon>
        <taxon>Saliceae</taxon>
        <taxon>Salix</taxon>
    </lineage>
</organism>
<sequence length="132" mass="14161">MSAHILSFLTYLGTLCCSTSNKTSVAERKNEGLSHPRSFLAADVNTQLKNKNITTNIKVDTSSNVEVQYLHEYAAVSSSVGLTVNPTVNFSGVIRTNVASLIFHSTPKLGTSSNAMLELSLSKVELIASLTL</sequence>
<evidence type="ECO:0000256" key="1">
    <source>
        <dbReference type="ARBA" id="ARBA00009624"/>
    </source>
</evidence>
<dbReference type="GO" id="GO:0008308">
    <property type="term" value="F:voltage-gated monoatomic anion channel activity"/>
    <property type="evidence" value="ECO:0007669"/>
    <property type="project" value="InterPro"/>
</dbReference>
<name>A0A6N2LYE2_SALVM</name>
<gene>
    <name evidence="3" type="ORF">SVIM_LOCUS233532</name>
</gene>
<proteinExistence type="inferred from homology"/>
<evidence type="ECO:0000313" key="3">
    <source>
        <dbReference type="EMBL" id="VFU40567.1"/>
    </source>
</evidence>
<keyword evidence="2" id="KW-0732">Signal</keyword>
<dbReference type="PANTHER" id="PTHR11743:SF60">
    <property type="entry name" value="MITOCHONDRIAL OUTER MEMBRANE PROTEIN PORIN 1"/>
    <property type="match status" value="1"/>
</dbReference>
<dbReference type="GO" id="GO:0005741">
    <property type="term" value="C:mitochondrial outer membrane"/>
    <property type="evidence" value="ECO:0007669"/>
    <property type="project" value="InterPro"/>
</dbReference>
<evidence type="ECO:0000256" key="2">
    <source>
        <dbReference type="SAM" id="SignalP"/>
    </source>
</evidence>
<accession>A0A6N2LYE2</accession>